<keyword evidence="8" id="KW-1185">Reference proteome</keyword>
<dbReference type="Pfam" id="PF04969">
    <property type="entry name" value="CS"/>
    <property type="match status" value="1"/>
</dbReference>
<dbReference type="Proteomes" id="UP001217754">
    <property type="component" value="Chromosome 1"/>
</dbReference>
<dbReference type="GeneID" id="85224471"/>
<evidence type="ECO:0000256" key="1">
    <source>
        <dbReference type="ARBA" id="ARBA00022723"/>
    </source>
</evidence>
<dbReference type="InterPro" id="IPR007052">
    <property type="entry name" value="CS_dom"/>
</dbReference>
<feature type="domain" description="CHORD" evidence="6">
    <location>
        <begin position="4"/>
        <end position="68"/>
    </location>
</feature>
<keyword evidence="2" id="KW-0677">Repeat</keyword>
<dbReference type="InterPro" id="IPR007051">
    <property type="entry name" value="CHORD_dom"/>
</dbReference>
<accession>A0AAF0J991</accession>
<protein>
    <recommendedName>
        <fullName evidence="9">Chord-domain-containing protein</fullName>
    </recommendedName>
</protein>
<keyword evidence="1" id="KW-0479">Metal-binding</keyword>
<evidence type="ECO:0000313" key="7">
    <source>
        <dbReference type="EMBL" id="WFD37875.1"/>
    </source>
</evidence>
<dbReference type="PANTHER" id="PTHR46983:SF3">
    <property type="entry name" value="CHPADIPLOID STATE MAINTENANCE PROTEIN CHPA"/>
    <property type="match status" value="1"/>
</dbReference>
<evidence type="ECO:0000259" key="5">
    <source>
        <dbReference type="PROSITE" id="PS51203"/>
    </source>
</evidence>
<reference evidence="7" key="1">
    <citation type="submission" date="2023-03" db="EMBL/GenBank/DDBJ databases">
        <title>Mating type loci evolution in Malassezia.</title>
        <authorList>
            <person name="Coelho M.A."/>
        </authorList>
    </citation>
    <scope>NUCLEOTIDE SEQUENCE</scope>
    <source>
        <strain evidence="7">CBS 9431</strain>
    </source>
</reference>
<sequence length="338" mass="36658">MVICKRRGCGVDFQPEAAKEAGQCTYHPGAPVFHEGLKSWSCCRETNKPVMEFDQFLALKGCATAPEHTTEAQAPAPTQVPGGKVASTAEVSQTAEALDNVKLKESAPAPSNPAPLAPMAAPKPSAPKEPAPEPKDPETLQAVPKGTRCQRPGCNFTAEDDIPMRDRANESCRYHRGTPIFHEGSKGYTCCKRRVLHFDDFLGIEPCTTAEHGHLFAPPVPKDGATVDCRIDHYETPADVRITVYAKSVVAENSTIDFGADEVRLDLELAPVGSITHTRRFARTLHPYAAIDPEKSSYTIGKMKLDMVLVKAASGQSWPALERGDPVYGYGVTFGNKR</sequence>
<organism evidence="7 8">
    <name type="scientific">Malassezia japonica</name>
    <dbReference type="NCBI Taxonomy" id="223818"/>
    <lineage>
        <taxon>Eukaryota</taxon>
        <taxon>Fungi</taxon>
        <taxon>Dikarya</taxon>
        <taxon>Basidiomycota</taxon>
        <taxon>Ustilaginomycotina</taxon>
        <taxon>Malasseziomycetes</taxon>
        <taxon>Malasseziales</taxon>
        <taxon>Malasseziaceae</taxon>
        <taxon>Malassezia</taxon>
    </lineage>
</organism>
<dbReference type="Gene3D" id="2.60.40.790">
    <property type="match status" value="1"/>
</dbReference>
<dbReference type="Pfam" id="PF04968">
    <property type="entry name" value="CHORD"/>
    <property type="match status" value="2"/>
</dbReference>
<dbReference type="Gene3D" id="4.10.1130.20">
    <property type="match status" value="2"/>
</dbReference>
<dbReference type="GO" id="GO:0046872">
    <property type="term" value="F:metal ion binding"/>
    <property type="evidence" value="ECO:0007669"/>
    <property type="project" value="UniProtKB-KW"/>
</dbReference>
<dbReference type="PROSITE" id="PS51203">
    <property type="entry name" value="CS"/>
    <property type="match status" value="1"/>
</dbReference>
<name>A0AAF0J991_9BASI</name>
<dbReference type="EMBL" id="CP119958">
    <property type="protein sequence ID" value="WFD37875.1"/>
    <property type="molecule type" value="Genomic_DNA"/>
</dbReference>
<dbReference type="PANTHER" id="PTHR46983">
    <property type="entry name" value="CYSTEINE AND HISTIDINE-RICH DOMAIN-CONTAINING PROTEIN 1"/>
    <property type="match status" value="1"/>
</dbReference>
<evidence type="ECO:0000259" key="6">
    <source>
        <dbReference type="PROSITE" id="PS51401"/>
    </source>
</evidence>
<evidence type="ECO:0000256" key="3">
    <source>
        <dbReference type="ARBA" id="ARBA00022833"/>
    </source>
</evidence>
<keyword evidence="3" id="KW-0862">Zinc</keyword>
<dbReference type="AlphaFoldDB" id="A0AAF0J991"/>
<dbReference type="PROSITE" id="PS51401">
    <property type="entry name" value="CHORD"/>
    <property type="match status" value="2"/>
</dbReference>
<feature type="domain" description="CHORD" evidence="6">
    <location>
        <begin position="149"/>
        <end position="212"/>
    </location>
</feature>
<dbReference type="InterPro" id="IPR039790">
    <property type="entry name" value="CHRD1"/>
</dbReference>
<dbReference type="CDD" id="cd06466">
    <property type="entry name" value="p23_CS_SGT1_like"/>
    <property type="match status" value="1"/>
</dbReference>
<gene>
    <name evidence="7" type="ORF">MJAP1_000822</name>
</gene>
<feature type="domain" description="CS" evidence="5">
    <location>
        <begin position="226"/>
        <end position="322"/>
    </location>
</feature>
<proteinExistence type="predicted"/>
<dbReference type="RefSeq" id="XP_060120772.1">
    <property type="nucleotide sequence ID" value="XM_060264789.1"/>
</dbReference>
<dbReference type="InterPro" id="IPR008978">
    <property type="entry name" value="HSP20-like_chaperone"/>
</dbReference>
<evidence type="ECO:0000256" key="4">
    <source>
        <dbReference type="SAM" id="MobiDB-lite"/>
    </source>
</evidence>
<evidence type="ECO:0000313" key="8">
    <source>
        <dbReference type="Proteomes" id="UP001217754"/>
    </source>
</evidence>
<evidence type="ECO:0008006" key="9">
    <source>
        <dbReference type="Google" id="ProtNLM"/>
    </source>
</evidence>
<feature type="region of interest" description="Disordered" evidence="4">
    <location>
        <begin position="68"/>
        <end position="148"/>
    </location>
</feature>
<dbReference type="SUPFAM" id="SSF49764">
    <property type="entry name" value="HSP20-like chaperones"/>
    <property type="match status" value="1"/>
</dbReference>
<evidence type="ECO:0000256" key="2">
    <source>
        <dbReference type="ARBA" id="ARBA00022737"/>
    </source>
</evidence>